<evidence type="ECO:0000313" key="3">
    <source>
        <dbReference type="Proteomes" id="UP001165060"/>
    </source>
</evidence>
<evidence type="ECO:0000256" key="1">
    <source>
        <dbReference type="SAM" id="MobiDB-lite"/>
    </source>
</evidence>
<name>A0ABQ6N858_9STRA</name>
<protein>
    <submittedName>
        <fullName evidence="2">Uncharacterized protein</fullName>
    </submittedName>
</protein>
<gene>
    <name evidence="2" type="ORF">TeGR_g4564</name>
</gene>
<proteinExistence type="predicted"/>
<feature type="region of interest" description="Disordered" evidence="1">
    <location>
        <begin position="1"/>
        <end position="20"/>
    </location>
</feature>
<evidence type="ECO:0000313" key="2">
    <source>
        <dbReference type="EMBL" id="GMI42408.1"/>
    </source>
</evidence>
<feature type="compositionally biased region" description="Polar residues" evidence="1">
    <location>
        <begin position="8"/>
        <end position="20"/>
    </location>
</feature>
<accession>A0ABQ6N858</accession>
<dbReference type="Proteomes" id="UP001165060">
    <property type="component" value="Unassembled WGS sequence"/>
</dbReference>
<comment type="caution">
    <text evidence="2">The sequence shown here is derived from an EMBL/GenBank/DDBJ whole genome shotgun (WGS) entry which is preliminary data.</text>
</comment>
<organism evidence="2 3">
    <name type="scientific">Tetraparma gracilis</name>
    <dbReference type="NCBI Taxonomy" id="2962635"/>
    <lineage>
        <taxon>Eukaryota</taxon>
        <taxon>Sar</taxon>
        <taxon>Stramenopiles</taxon>
        <taxon>Ochrophyta</taxon>
        <taxon>Bolidophyceae</taxon>
        <taxon>Parmales</taxon>
        <taxon>Triparmaceae</taxon>
        <taxon>Tetraparma</taxon>
    </lineage>
</organism>
<dbReference type="EMBL" id="BRYB01001065">
    <property type="protein sequence ID" value="GMI42408.1"/>
    <property type="molecule type" value="Genomic_DNA"/>
</dbReference>
<reference evidence="2 3" key="1">
    <citation type="journal article" date="2023" name="Commun. Biol.">
        <title>Genome analysis of Parmales, the sister group of diatoms, reveals the evolutionary specialization of diatoms from phago-mixotrophs to photoautotrophs.</title>
        <authorList>
            <person name="Ban H."/>
            <person name="Sato S."/>
            <person name="Yoshikawa S."/>
            <person name="Yamada K."/>
            <person name="Nakamura Y."/>
            <person name="Ichinomiya M."/>
            <person name="Sato N."/>
            <person name="Blanc-Mathieu R."/>
            <person name="Endo H."/>
            <person name="Kuwata A."/>
            <person name="Ogata H."/>
        </authorList>
    </citation>
    <scope>NUCLEOTIDE SEQUENCE [LARGE SCALE GENOMIC DNA]</scope>
</reference>
<sequence length="183" mass="19696">MGRLGMLSANSSNPNSGSTSDFEVQVDMLLKPPTDPSLGALWVSGLGRGEHAFLYSTSFESCRSLPPSFFTPQAPPSSGYAFHHHLKSPIDYWCCGTPFVTERPYRASPPYIGLRDVNLYKVNALDELGGVKEFEERDLLLCVTRCCLPGSGRFYRDEGRVAFFGGGAAGGGEAPAAVPIARA</sequence>
<keyword evidence="3" id="KW-1185">Reference proteome</keyword>